<comment type="caution">
    <text evidence="1">The sequence shown here is derived from an EMBL/GenBank/DDBJ whole genome shotgun (WGS) entry which is preliminary data.</text>
</comment>
<dbReference type="RefSeq" id="WP_156611251.1">
    <property type="nucleotide sequence ID" value="NZ_WPCU01000010.1"/>
</dbReference>
<accession>A0A6A9UWQ5</accession>
<keyword evidence="2" id="KW-1185">Reference proteome</keyword>
<evidence type="ECO:0000313" key="1">
    <source>
        <dbReference type="EMBL" id="MVA77161.1"/>
    </source>
</evidence>
<dbReference type="Proteomes" id="UP000435304">
    <property type="component" value="Unassembled WGS sequence"/>
</dbReference>
<gene>
    <name evidence="1" type="ORF">GC722_14165</name>
</gene>
<organism evidence="1 2">
    <name type="scientific">Auraticoccus cholistanensis</name>
    <dbReference type="NCBI Taxonomy" id="2656650"/>
    <lineage>
        <taxon>Bacteria</taxon>
        <taxon>Bacillati</taxon>
        <taxon>Actinomycetota</taxon>
        <taxon>Actinomycetes</taxon>
        <taxon>Propionibacteriales</taxon>
        <taxon>Propionibacteriaceae</taxon>
        <taxon>Auraticoccus</taxon>
    </lineage>
</organism>
<sequence>MSVVAASHQVKTYFIDKLKHCREDASDAPPNTTVELERYIHIDEGDTDVLLIIPEWDLWNSDLSVGTAAPIGDSGSQAASAT</sequence>
<protein>
    <submittedName>
        <fullName evidence="1">Uncharacterized protein</fullName>
    </submittedName>
</protein>
<evidence type="ECO:0000313" key="2">
    <source>
        <dbReference type="Proteomes" id="UP000435304"/>
    </source>
</evidence>
<reference evidence="1 2" key="1">
    <citation type="submission" date="2019-12" db="EMBL/GenBank/DDBJ databases">
        <title>Auraticoccus cholistani sp. nov., an actinomycete isolated from soil of Cholistan desert.</title>
        <authorList>
            <person name="Cheema M.T."/>
        </authorList>
    </citation>
    <scope>NUCLEOTIDE SEQUENCE [LARGE SCALE GENOMIC DNA]</scope>
    <source>
        <strain evidence="1 2">F435</strain>
    </source>
</reference>
<dbReference type="AlphaFoldDB" id="A0A6A9UWQ5"/>
<name>A0A6A9UWQ5_9ACTN</name>
<dbReference type="EMBL" id="WPCU01000010">
    <property type="protein sequence ID" value="MVA77161.1"/>
    <property type="molecule type" value="Genomic_DNA"/>
</dbReference>
<proteinExistence type="predicted"/>